<accession>A0A380BIF4</accession>
<evidence type="ECO:0000256" key="7">
    <source>
        <dbReference type="ARBA" id="ARBA00023237"/>
    </source>
</evidence>
<dbReference type="SUPFAM" id="SSF56935">
    <property type="entry name" value="Porins"/>
    <property type="match status" value="1"/>
</dbReference>
<sequence>MSSISLTAKAVRRGLLAAAVTGIAFSGYATAEEAKEGKVERIEVTGSRIKQVDMETASPVTVITAADLKVTGETSVADVLNNSSINSFGSWRGMSGYGAGASATSDVDLRGLGSQATLILLDGRRMPGTSSSSGTVADTSSIPMAIVERIEILRDGASAVYGSDAVAGVINIITKKDFEGVELNYTGESPDVEGGDSSRFSVAAGFSTDKGNITLTFEHYDTTSVYDKDVWRFDDPSWNGISSYSVIPRATYIGADGKSANYTNSELCSQAPNVIDGTDGANAGTCYYDFGKVTKLFGNVNRNSILSNFNYQLTDDIQFRGRASASLSETNTRYAGTPVSTNAPTMAADNPMNPLGTDITEIRMRSVQIGERDTTTETNSIDFLAGLVGYWDVGNGIDWEINAQHTRSTTDSFNYNLINDNIVQDLINTGNYDVFNTTGMSYEDWDAQMADLYGQAAHTGVYQAQFNSTQFDGLLSGMLYEGNGITLAAVVGAEYEMIEFVQLSDPQSAAGIISGGSGGDDVDATRDRSSGYLELQSSLPYNVDLSAAVRYERYEQEGNIASGFASSTFDSVVPKFSASWRPVDSLLLRASWGESFRAPNMGEMFSGEALSFERTLDTVWCSANPGADENYCSPSNQYKTFYGGNPDLKAEEGESLTLGFVWNVTDDWSIETSYYDISYDSKIEVVDVADLIREEEANGGSPYIIRGSDGKIETIHSQYRNLSALETSGIDFVTSYNQETDFGDFRLKLEMTHVLEYKTKADAESDFFDEAGLQDKPEWRGSASINWSRDNWSAAWTTYYIGGQDSGAVEYNNEYLINVPSYFKHNVQVSYAHDWNGSITLGVNNAFDEEAPTWYNYADYRDVNTGLYDVLGRTWFVTINQKF</sequence>
<dbReference type="PANTHER" id="PTHR47234:SF2">
    <property type="entry name" value="TONB-DEPENDENT RECEPTOR"/>
    <property type="match status" value="1"/>
</dbReference>
<evidence type="ECO:0000256" key="8">
    <source>
        <dbReference type="PROSITE-ProRule" id="PRU01360"/>
    </source>
</evidence>
<dbReference type="InterPro" id="IPR012910">
    <property type="entry name" value="Plug_dom"/>
</dbReference>
<dbReference type="PANTHER" id="PTHR47234">
    <property type="match status" value="1"/>
</dbReference>
<dbReference type="CDD" id="cd01347">
    <property type="entry name" value="ligand_gated_channel"/>
    <property type="match status" value="1"/>
</dbReference>
<comment type="similarity">
    <text evidence="8 9">Belongs to the TonB-dependent receptor family.</text>
</comment>
<feature type="signal peptide" evidence="11">
    <location>
        <begin position="1"/>
        <end position="31"/>
    </location>
</feature>
<organism evidence="12 13">
    <name type="scientific">Shewanella algae</name>
    <dbReference type="NCBI Taxonomy" id="38313"/>
    <lineage>
        <taxon>Bacteria</taxon>
        <taxon>Pseudomonadati</taxon>
        <taxon>Pseudomonadota</taxon>
        <taxon>Gammaproteobacteria</taxon>
        <taxon>Alteromonadales</taxon>
        <taxon>Shewanellaceae</taxon>
        <taxon>Shewanella</taxon>
    </lineage>
</organism>
<evidence type="ECO:0000256" key="2">
    <source>
        <dbReference type="ARBA" id="ARBA00022448"/>
    </source>
</evidence>
<keyword evidence="13" id="KW-1185">Reference proteome</keyword>
<evidence type="ECO:0000256" key="11">
    <source>
        <dbReference type="SAM" id="SignalP"/>
    </source>
</evidence>
<dbReference type="RefSeq" id="WP_025011498.1">
    <property type="nucleotide sequence ID" value="NZ_AP024609.1"/>
</dbReference>
<dbReference type="Proteomes" id="UP000254069">
    <property type="component" value="Unassembled WGS sequence"/>
</dbReference>
<keyword evidence="2 8" id="KW-0813">Transport</keyword>
<dbReference type="InterPro" id="IPR000531">
    <property type="entry name" value="Beta-barrel_TonB"/>
</dbReference>
<dbReference type="KEGG" id="salg:BS332_21170"/>
<evidence type="ECO:0000256" key="9">
    <source>
        <dbReference type="RuleBase" id="RU003357"/>
    </source>
</evidence>
<dbReference type="GeneID" id="93809857"/>
<feature type="compositionally biased region" description="Polar residues" evidence="10">
    <location>
        <begin position="330"/>
        <end position="344"/>
    </location>
</feature>
<dbReference type="Pfam" id="PF07715">
    <property type="entry name" value="Plug"/>
    <property type="match status" value="1"/>
</dbReference>
<keyword evidence="5 9" id="KW-0798">TonB box</keyword>
<keyword evidence="3 8" id="KW-1134">Transmembrane beta strand</keyword>
<comment type="subcellular location">
    <subcellularLocation>
        <location evidence="1 8">Cell outer membrane</location>
        <topology evidence="1 8">Multi-pass membrane protein</topology>
    </subcellularLocation>
</comment>
<protein>
    <submittedName>
        <fullName evidence="12">Outer membrane cobalamin translocator</fullName>
    </submittedName>
</protein>
<keyword evidence="4 8" id="KW-0812">Transmembrane</keyword>
<evidence type="ECO:0000256" key="10">
    <source>
        <dbReference type="SAM" id="MobiDB-lite"/>
    </source>
</evidence>
<dbReference type="EMBL" id="UGYO01000002">
    <property type="protein sequence ID" value="SUJ01144.1"/>
    <property type="molecule type" value="Genomic_DNA"/>
</dbReference>
<dbReference type="GO" id="GO:0009279">
    <property type="term" value="C:cell outer membrane"/>
    <property type="evidence" value="ECO:0007669"/>
    <property type="project" value="UniProtKB-SubCell"/>
</dbReference>
<evidence type="ECO:0000313" key="13">
    <source>
        <dbReference type="Proteomes" id="UP000254069"/>
    </source>
</evidence>
<evidence type="ECO:0000256" key="1">
    <source>
        <dbReference type="ARBA" id="ARBA00004571"/>
    </source>
</evidence>
<keyword evidence="6 8" id="KW-0472">Membrane</keyword>
<evidence type="ECO:0000313" key="12">
    <source>
        <dbReference type="EMBL" id="SUJ01144.1"/>
    </source>
</evidence>
<evidence type="ECO:0000256" key="4">
    <source>
        <dbReference type="ARBA" id="ARBA00022692"/>
    </source>
</evidence>
<dbReference type="InterPro" id="IPR037066">
    <property type="entry name" value="Plug_dom_sf"/>
</dbReference>
<evidence type="ECO:0000256" key="6">
    <source>
        <dbReference type="ARBA" id="ARBA00023136"/>
    </source>
</evidence>
<keyword evidence="7 8" id="KW-0998">Cell outer membrane</keyword>
<dbReference type="AlphaFoldDB" id="A0A380BIF4"/>
<dbReference type="Gene3D" id="2.40.170.20">
    <property type="entry name" value="TonB-dependent receptor, beta-barrel domain"/>
    <property type="match status" value="1"/>
</dbReference>
<evidence type="ECO:0000256" key="3">
    <source>
        <dbReference type="ARBA" id="ARBA00022452"/>
    </source>
</evidence>
<dbReference type="PROSITE" id="PS52016">
    <property type="entry name" value="TONB_DEPENDENT_REC_3"/>
    <property type="match status" value="1"/>
</dbReference>
<dbReference type="Gene3D" id="2.170.130.10">
    <property type="entry name" value="TonB-dependent receptor, plug domain"/>
    <property type="match status" value="1"/>
</dbReference>
<gene>
    <name evidence="12" type="primary">btuB_5</name>
    <name evidence="12" type="ORF">NCTC10738_03266</name>
</gene>
<dbReference type="InterPro" id="IPR039426">
    <property type="entry name" value="TonB-dep_rcpt-like"/>
</dbReference>
<dbReference type="InterPro" id="IPR036942">
    <property type="entry name" value="Beta-barrel_TonB_sf"/>
</dbReference>
<keyword evidence="11" id="KW-0732">Signal</keyword>
<dbReference type="Pfam" id="PF00593">
    <property type="entry name" value="TonB_dep_Rec_b-barrel"/>
    <property type="match status" value="1"/>
</dbReference>
<reference evidence="12 13" key="1">
    <citation type="submission" date="2018-06" db="EMBL/GenBank/DDBJ databases">
        <authorList>
            <consortium name="Pathogen Informatics"/>
            <person name="Doyle S."/>
        </authorList>
    </citation>
    <scope>NUCLEOTIDE SEQUENCE [LARGE SCALE GENOMIC DNA]</scope>
    <source>
        <strain evidence="12 13">NCTC10738</strain>
    </source>
</reference>
<feature type="chain" id="PRO_5043422338" evidence="11">
    <location>
        <begin position="32"/>
        <end position="883"/>
    </location>
</feature>
<evidence type="ECO:0000256" key="5">
    <source>
        <dbReference type="ARBA" id="ARBA00023077"/>
    </source>
</evidence>
<feature type="region of interest" description="Disordered" evidence="10">
    <location>
        <begin position="330"/>
        <end position="351"/>
    </location>
</feature>
<name>A0A380BIF4_9GAMM</name>
<proteinExistence type="inferred from homology"/>